<dbReference type="PANTHER" id="PTHR47660:SF3">
    <property type="entry name" value="FINGER DOMAIN PROTEIN, PUTATIVE (AFU_ORTHOLOGUE AFUA_4G03310)-RELATED"/>
    <property type="match status" value="1"/>
</dbReference>
<sequence length="419" mass="47174">MSSSLQQTPEAPTSLGKRNTLGFAGNRRVVCEPCHSRKLKCDRGFPCLRCIKKRVECVYKKPPEPAASHYTALNPFALQDQIPVQSEQHWRASVHDAGPIYASATQTESAMSAPKTWLDYQLSFSKVSLICPIDVERVKTRWLEAFAPDLERRPKVLSPGVTFFTLTTLRSWPRMLTQSGTGSPPFIHPSQIWNSDYPPPLARCVNMAHMWANQVSGGEDIVRETILREAQALFELDGSSSSNDMGRLVTLQAYLLLCLMLLPSSPDEPINMPQQVKINLQELTARSAKDGLLCPAEQSGSRPDHLSWILAEAKRRTLYAVYMFDDVVNTLNEMPCVLGDELGILPMTCSKMLWLGCSSQETWEEQYNANLAAGKHLRLEELWMHPGDEKTRKRRERWLAAVDEFGLMIYAVASITQLH</sequence>
<dbReference type="Pfam" id="PF00172">
    <property type="entry name" value="Zn_clus"/>
    <property type="match status" value="1"/>
</dbReference>
<evidence type="ECO:0000313" key="8">
    <source>
        <dbReference type="Proteomes" id="UP000310121"/>
    </source>
</evidence>
<dbReference type="PROSITE" id="PS00463">
    <property type="entry name" value="ZN2_CY6_FUNGAL_1"/>
    <property type="match status" value="1"/>
</dbReference>
<dbReference type="AlphaFoldDB" id="A0A4S9VI41"/>
<evidence type="ECO:0000259" key="6">
    <source>
        <dbReference type="PROSITE" id="PS50048"/>
    </source>
</evidence>
<dbReference type="Proteomes" id="UP000310121">
    <property type="component" value="Unassembled WGS sequence"/>
</dbReference>
<dbReference type="PANTHER" id="PTHR47660">
    <property type="entry name" value="TRANSCRIPTION FACTOR WITH C2H2 AND ZN(2)-CYS(6) DNA BINDING DOMAIN (EUROFUNG)-RELATED-RELATED"/>
    <property type="match status" value="1"/>
</dbReference>
<name>A0A4S9VI41_AURPU</name>
<dbReference type="GO" id="GO:0000981">
    <property type="term" value="F:DNA-binding transcription factor activity, RNA polymerase II-specific"/>
    <property type="evidence" value="ECO:0007669"/>
    <property type="project" value="InterPro"/>
</dbReference>
<dbReference type="GO" id="GO:0008270">
    <property type="term" value="F:zinc ion binding"/>
    <property type="evidence" value="ECO:0007669"/>
    <property type="project" value="InterPro"/>
</dbReference>
<accession>A0A4S9VI41</accession>
<keyword evidence="1" id="KW-0479">Metal-binding</keyword>
<evidence type="ECO:0000256" key="4">
    <source>
        <dbReference type="ARBA" id="ARBA00023163"/>
    </source>
</evidence>
<organism evidence="7 8">
    <name type="scientific">Aureobasidium pullulans</name>
    <name type="common">Black yeast</name>
    <name type="synonym">Pullularia pullulans</name>
    <dbReference type="NCBI Taxonomy" id="5580"/>
    <lineage>
        <taxon>Eukaryota</taxon>
        <taxon>Fungi</taxon>
        <taxon>Dikarya</taxon>
        <taxon>Ascomycota</taxon>
        <taxon>Pezizomycotina</taxon>
        <taxon>Dothideomycetes</taxon>
        <taxon>Dothideomycetidae</taxon>
        <taxon>Dothideales</taxon>
        <taxon>Saccotheciaceae</taxon>
        <taxon>Aureobasidium</taxon>
    </lineage>
</organism>
<evidence type="ECO:0000313" key="7">
    <source>
        <dbReference type="EMBL" id="THZ51779.1"/>
    </source>
</evidence>
<keyword evidence="5" id="KW-0539">Nucleus</keyword>
<dbReference type="EMBL" id="QZBN01000073">
    <property type="protein sequence ID" value="THZ51779.1"/>
    <property type="molecule type" value="Genomic_DNA"/>
</dbReference>
<keyword evidence="3" id="KW-0805">Transcription regulation</keyword>
<dbReference type="InterPro" id="IPR036864">
    <property type="entry name" value="Zn2-C6_fun-type_DNA-bd_sf"/>
</dbReference>
<dbReference type="SMART" id="SM00066">
    <property type="entry name" value="GAL4"/>
    <property type="match status" value="1"/>
</dbReference>
<proteinExistence type="predicted"/>
<evidence type="ECO:0000256" key="5">
    <source>
        <dbReference type="ARBA" id="ARBA00023242"/>
    </source>
</evidence>
<dbReference type="CDD" id="cd00067">
    <property type="entry name" value="GAL4"/>
    <property type="match status" value="1"/>
</dbReference>
<comment type="caution">
    <text evidence="7">The sequence shown here is derived from an EMBL/GenBank/DDBJ whole genome shotgun (WGS) entry which is preliminary data.</text>
</comment>
<dbReference type="SUPFAM" id="SSF57701">
    <property type="entry name" value="Zn2/Cys6 DNA-binding domain"/>
    <property type="match status" value="1"/>
</dbReference>
<evidence type="ECO:0000256" key="2">
    <source>
        <dbReference type="ARBA" id="ARBA00022833"/>
    </source>
</evidence>
<protein>
    <recommendedName>
        <fullName evidence="6">Zn(2)-C6 fungal-type domain-containing protein</fullName>
    </recommendedName>
</protein>
<dbReference type="PROSITE" id="PS50048">
    <property type="entry name" value="ZN2_CY6_FUNGAL_2"/>
    <property type="match status" value="1"/>
</dbReference>
<reference evidence="7 8" key="1">
    <citation type="submission" date="2018-10" db="EMBL/GenBank/DDBJ databases">
        <title>Fifty Aureobasidium pullulans genomes reveal a recombining polyextremotolerant generalist.</title>
        <authorList>
            <person name="Gostincar C."/>
            <person name="Turk M."/>
            <person name="Zajc J."/>
            <person name="Gunde-Cimerman N."/>
        </authorList>
    </citation>
    <scope>NUCLEOTIDE SEQUENCE [LARGE SCALE GENOMIC DNA]</scope>
    <source>
        <strain evidence="7 8">EXF-3844</strain>
    </source>
</reference>
<dbReference type="Gene3D" id="4.10.240.10">
    <property type="entry name" value="Zn(2)-C6 fungal-type DNA-binding domain"/>
    <property type="match status" value="1"/>
</dbReference>
<keyword evidence="4" id="KW-0804">Transcription</keyword>
<evidence type="ECO:0000256" key="1">
    <source>
        <dbReference type="ARBA" id="ARBA00022723"/>
    </source>
</evidence>
<gene>
    <name evidence="7" type="ORF">D6C90_01575</name>
</gene>
<keyword evidence="2" id="KW-0862">Zinc</keyword>
<feature type="domain" description="Zn(2)-C6 fungal-type" evidence="6">
    <location>
        <begin position="30"/>
        <end position="59"/>
    </location>
</feature>
<dbReference type="InterPro" id="IPR001138">
    <property type="entry name" value="Zn2Cys6_DnaBD"/>
</dbReference>
<evidence type="ECO:0000256" key="3">
    <source>
        <dbReference type="ARBA" id="ARBA00023015"/>
    </source>
</evidence>